<sequence length="154" mass="16283">MASFDKPDQVVSTPVGRKQYLRSSVGAKFESYTAAAGAFDLENYTNGVGGTEQLKVLQSGEVIAKITSGPDAGKVGPFRAGATDGRQTAANIVGIAESYVPAMLNERDVDISVCYEATAVQAWCTERNSSGARIPLTDTVANALRNKSTQITFK</sequence>
<keyword evidence="2" id="KW-1185">Reference proteome</keyword>
<evidence type="ECO:0008006" key="3">
    <source>
        <dbReference type="Google" id="ProtNLM"/>
    </source>
</evidence>
<organism evidence="1 2">
    <name type="scientific">Gordonia phage GordTnk2</name>
    <dbReference type="NCBI Taxonomy" id="1622192"/>
    <lineage>
        <taxon>Viruses</taxon>
        <taxon>Duplodnaviria</taxon>
        <taxon>Heunggongvirae</taxon>
        <taxon>Uroviricota</taxon>
        <taxon>Caudoviricetes</taxon>
        <taxon>Gordtnkvirus</taxon>
        <taxon>Gordtnkvirus gordtnk2</taxon>
    </lineage>
</organism>
<name>A0A0E3T5P1_9CAUD</name>
<evidence type="ECO:0000313" key="1">
    <source>
        <dbReference type="EMBL" id="AKC02746.1"/>
    </source>
</evidence>
<dbReference type="GeneID" id="26795054"/>
<gene>
    <name evidence="1" type="ORF">GordTnk2_6</name>
</gene>
<dbReference type="EMBL" id="KP790008">
    <property type="protein sequence ID" value="AKC02746.1"/>
    <property type="molecule type" value="Genomic_DNA"/>
</dbReference>
<protein>
    <recommendedName>
        <fullName evidence="3">Head decoration protein</fullName>
    </recommendedName>
</protein>
<dbReference type="RefSeq" id="YP_009223914.1">
    <property type="nucleotide sequence ID" value="NC_029074.1"/>
</dbReference>
<accession>A0A0E3T5P1</accession>
<evidence type="ECO:0000313" key="2">
    <source>
        <dbReference type="Proteomes" id="UP000033020"/>
    </source>
</evidence>
<dbReference type="Proteomes" id="UP000033020">
    <property type="component" value="Segment"/>
</dbReference>
<dbReference type="KEGG" id="vg:26795054"/>
<reference evidence="1 2" key="1">
    <citation type="journal article" date="2015" name="Sci. Rep.">
        <title>Bacteriophages of wastewater foaming-associated filamentous Gordonia reduce host levels in raw activated sludge.</title>
        <authorList>
            <person name="Liu M."/>
            <person name="Gill J.J."/>
            <person name="Young R."/>
            <person name="Summer E.J."/>
        </authorList>
    </citation>
    <scope>NUCLEOTIDE SEQUENCE [LARGE SCALE GENOMIC DNA]</scope>
</reference>
<proteinExistence type="predicted"/>